<organism evidence="1">
    <name type="scientific">marine sediment metagenome</name>
    <dbReference type="NCBI Taxonomy" id="412755"/>
    <lineage>
        <taxon>unclassified sequences</taxon>
        <taxon>metagenomes</taxon>
        <taxon>ecological metagenomes</taxon>
    </lineage>
</organism>
<dbReference type="AlphaFoldDB" id="A0A0F9PVY8"/>
<name>A0A0F9PVY8_9ZZZZ</name>
<evidence type="ECO:0000313" key="1">
    <source>
        <dbReference type="EMBL" id="KKN34384.1"/>
    </source>
</evidence>
<accession>A0A0F9PVY8</accession>
<comment type="caution">
    <text evidence="1">The sequence shown here is derived from an EMBL/GenBank/DDBJ whole genome shotgun (WGS) entry which is preliminary data.</text>
</comment>
<reference evidence="1" key="1">
    <citation type="journal article" date="2015" name="Nature">
        <title>Complex archaea that bridge the gap between prokaryotes and eukaryotes.</title>
        <authorList>
            <person name="Spang A."/>
            <person name="Saw J.H."/>
            <person name="Jorgensen S.L."/>
            <person name="Zaremba-Niedzwiedzka K."/>
            <person name="Martijn J."/>
            <person name="Lind A.E."/>
            <person name="van Eijk R."/>
            <person name="Schleper C."/>
            <person name="Guy L."/>
            <person name="Ettema T.J."/>
        </authorList>
    </citation>
    <scope>NUCLEOTIDE SEQUENCE</scope>
</reference>
<gene>
    <name evidence="1" type="ORF">LCGC14_0794310</name>
</gene>
<protein>
    <submittedName>
        <fullName evidence="1">Uncharacterized protein</fullName>
    </submittedName>
</protein>
<proteinExistence type="predicted"/>
<sequence length="41" mass="4937">MNISIANDKMLKKYMKRNPNNVKTGWIKSMLKKRKRSLKNE</sequence>
<dbReference type="EMBL" id="LAZR01002109">
    <property type="protein sequence ID" value="KKN34384.1"/>
    <property type="molecule type" value="Genomic_DNA"/>
</dbReference>